<dbReference type="RefSeq" id="WP_104434981.1">
    <property type="nucleotide sequence ID" value="NZ_PTJD01000015.1"/>
</dbReference>
<dbReference type="AlphaFoldDB" id="A0A2S6IDR3"/>
<sequence length="82" mass="8841">MFWVLVTTAVMLVAVLVIVGMAVARWAAANGRRNDGARERDGDVDLVAPDHAEYGWATARAARLRRAERAGVKGVPQGRRAA</sequence>
<gene>
    <name evidence="1" type="ORF">CLV92_115108</name>
</gene>
<dbReference type="EMBL" id="PTJD01000015">
    <property type="protein sequence ID" value="PPK92362.1"/>
    <property type="molecule type" value="Genomic_DNA"/>
</dbReference>
<proteinExistence type="predicted"/>
<protein>
    <submittedName>
        <fullName evidence="1">Uncharacterized protein</fullName>
    </submittedName>
</protein>
<evidence type="ECO:0000313" key="1">
    <source>
        <dbReference type="EMBL" id="PPK92362.1"/>
    </source>
</evidence>
<keyword evidence="2" id="KW-1185">Reference proteome</keyword>
<dbReference type="Proteomes" id="UP000239485">
    <property type="component" value="Unassembled WGS sequence"/>
</dbReference>
<name>A0A2S6IDR3_9ACTN</name>
<organism evidence="1 2">
    <name type="scientific">Kineococcus xinjiangensis</name>
    <dbReference type="NCBI Taxonomy" id="512762"/>
    <lineage>
        <taxon>Bacteria</taxon>
        <taxon>Bacillati</taxon>
        <taxon>Actinomycetota</taxon>
        <taxon>Actinomycetes</taxon>
        <taxon>Kineosporiales</taxon>
        <taxon>Kineosporiaceae</taxon>
        <taxon>Kineococcus</taxon>
    </lineage>
</organism>
<accession>A0A2S6IDR3</accession>
<evidence type="ECO:0000313" key="2">
    <source>
        <dbReference type="Proteomes" id="UP000239485"/>
    </source>
</evidence>
<reference evidence="1 2" key="1">
    <citation type="submission" date="2018-02" db="EMBL/GenBank/DDBJ databases">
        <title>Genomic Encyclopedia of Archaeal and Bacterial Type Strains, Phase II (KMG-II): from individual species to whole genera.</title>
        <authorList>
            <person name="Goeker M."/>
        </authorList>
    </citation>
    <scope>NUCLEOTIDE SEQUENCE [LARGE SCALE GENOMIC DNA]</scope>
    <source>
        <strain evidence="1 2">DSM 22857</strain>
    </source>
</reference>
<comment type="caution">
    <text evidence="1">The sequence shown here is derived from an EMBL/GenBank/DDBJ whole genome shotgun (WGS) entry which is preliminary data.</text>
</comment>